<evidence type="ECO:0000256" key="1">
    <source>
        <dbReference type="ARBA" id="ARBA00001933"/>
    </source>
</evidence>
<name>A0AAD7ZCS6_DIPPU</name>
<dbReference type="InterPro" id="IPR002129">
    <property type="entry name" value="PyrdxlP-dep_de-COase"/>
</dbReference>
<dbReference type="PANTHER" id="PTHR42735:SF1">
    <property type="entry name" value="PYRIDOXAL-DEPENDENT DECARBOXYLASE DOMAIN-CONTAINING PROTEIN 1-RELATED"/>
    <property type="match status" value="1"/>
</dbReference>
<dbReference type="GO" id="GO:0019752">
    <property type="term" value="P:carboxylic acid metabolic process"/>
    <property type="evidence" value="ECO:0007669"/>
    <property type="project" value="InterPro"/>
</dbReference>
<comment type="cofactor">
    <cofactor evidence="1 6">
        <name>pyridoxal 5'-phosphate</name>
        <dbReference type="ChEBI" id="CHEBI:597326"/>
    </cofactor>
</comment>
<keyword evidence="3" id="KW-0210">Decarboxylase</keyword>
<dbReference type="InterPro" id="IPR050477">
    <property type="entry name" value="GrpII_AminoAcid_Decarb"/>
</dbReference>
<feature type="domain" description="PDXDC1/PDXD2 second" evidence="7">
    <location>
        <begin position="432"/>
        <end position="500"/>
    </location>
</feature>
<evidence type="ECO:0000313" key="9">
    <source>
        <dbReference type="Proteomes" id="UP001233999"/>
    </source>
</evidence>
<evidence type="ECO:0000256" key="3">
    <source>
        <dbReference type="ARBA" id="ARBA00022793"/>
    </source>
</evidence>
<evidence type="ECO:0000259" key="7">
    <source>
        <dbReference type="Pfam" id="PF22930"/>
    </source>
</evidence>
<reference evidence="8" key="2">
    <citation type="submission" date="2023-05" db="EMBL/GenBank/DDBJ databases">
        <authorList>
            <person name="Fouks B."/>
        </authorList>
    </citation>
    <scope>NUCLEOTIDE SEQUENCE</scope>
    <source>
        <strain evidence="8">Stay&amp;Tobe</strain>
        <tissue evidence="8">Testes</tissue>
    </source>
</reference>
<evidence type="ECO:0000256" key="6">
    <source>
        <dbReference type="RuleBase" id="RU000382"/>
    </source>
</evidence>
<keyword evidence="9" id="KW-1185">Reference proteome</keyword>
<evidence type="ECO:0000256" key="5">
    <source>
        <dbReference type="ARBA" id="ARBA00023239"/>
    </source>
</evidence>
<dbReference type="InterPro" id="IPR055103">
    <property type="entry name" value="PDXDC1-like_2nd"/>
</dbReference>
<dbReference type="SUPFAM" id="SSF53383">
    <property type="entry name" value="PLP-dependent transferases"/>
    <property type="match status" value="1"/>
</dbReference>
<protein>
    <recommendedName>
        <fullName evidence="7">PDXDC1/PDXD2 second domain-containing protein</fullName>
    </recommendedName>
</protein>
<dbReference type="InterPro" id="IPR015421">
    <property type="entry name" value="PyrdxlP-dep_Trfase_major"/>
</dbReference>
<dbReference type="GO" id="GO:0030170">
    <property type="term" value="F:pyridoxal phosphate binding"/>
    <property type="evidence" value="ECO:0007669"/>
    <property type="project" value="InterPro"/>
</dbReference>
<reference evidence="8" key="1">
    <citation type="journal article" date="2023" name="IScience">
        <title>Live-bearing cockroach genome reveals convergent evolutionary mechanisms linked to viviparity in insects and beyond.</title>
        <authorList>
            <person name="Fouks B."/>
            <person name="Harrison M.C."/>
            <person name="Mikhailova A.A."/>
            <person name="Marchal E."/>
            <person name="English S."/>
            <person name="Carruthers M."/>
            <person name="Jennings E.C."/>
            <person name="Chiamaka E.L."/>
            <person name="Frigard R.A."/>
            <person name="Pippel M."/>
            <person name="Attardo G.M."/>
            <person name="Benoit J.B."/>
            <person name="Bornberg-Bauer E."/>
            <person name="Tobe S.S."/>
        </authorList>
    </citation>
    <scope>NUCLEOTIDE SEQUENCE</scope>
    <source>
        <strain evidence="8">Stay&amp;Tobe</strain>
    </source>
</reference>
<evidence type="ECO:0000313" key="8">
    <source>
        <dbReference type="EMBL" id="KAJ9577598.1"/>
    </source>
</evidence>
<comment type="caution">
    <text evidence="8">The sequence shown here is derived from an EMBL/GenBank/DDBJ whole genome shotgun (WGS) entry which is preliminary data.</text>
</comment>
<comment type="similarity">
    <text evidence="2 6">Belongs to the group II decarboxylase family.</text>
</comment>
<dbReference type="EMBL" id="JASPKZ010009352">
    <property type="protein sequence ID" value="KAJ9577598.1"/>
    <property type="molecule type" value="Genomic_DNA"/>
</dbReference>
<dbReference type="Pfam" id="PF22930">
    <property type="entry name" value="PDXDC1-like_cen"/>
    <property type="match status" value="1"/>
</dbReference>
<organism evidence="8 9">
    <name type="scientific">Diploptera punctata</name>
    <name type="common">Pacific beetle cockroach</name>
    <dbReference type="NCBI Taxonomy" id="6984"/>
    <lineage>
        <taxon>Eukaryota</taxon>
        <taxon>Metazoa</taxon>
        <taxon>Ecdysozoa</taxon>
        <taxon>Arthropoda</taxon>
        <taxon>Hexapoda</taxon>
        <taxon>Insecta</taxon>
        <taxon>Pterygota</taxon>
        <taxon>Neoptera</taxon>
        <taxon>Polyneoptera</taxon>
        <taxon>Dictyoptera</taxon>
        <taxon>Blattodea</taxon>
        <taxon>Blaberoidea</taxon>
        <taxon>Blaberidae</taxon>
        <taxon>Diplopterinae</taxon>
        <taxon>Diploptera</taxon>
    </lineage>
</organism>
<keyword evidence="5 6" id="KW-0456">Lyase</keyword>
<dbReference type="Proteomes" id="UP001233999">
    <property type="component" value="Unassembled WGS sequence"/>
</dbReference>
<dbReference type="Pfam" id="PF00282">
    <property type="entry name" value="Pyridoxal_deC"/>
    <property type="match status" value="1"/>
</dbReference>
<gene>
    <name evidence="8" type="ORF">L9F63_005785</name>
</gene>
<accession>A0AAD7ZCS6</accession>
<evidence type="ECO:0000256" key="4">
    <source>
        <dbReference type="ARBA" id="ARBA00022898"/>
    </source>
</evidence>
<evidence type="ECO:0000256" key="2">
    <source>
        <dbReference type="ARBA" id="ARBA00009533"/>
    </source>
</evidence>
<proteinExistence type="inferred from homology"/>
<dbReference type="AlphaFoldDB" id="A0AAD7ZCS6"/>
<sequence>PAHQSVISGIEFQASQVIERLEEAVEKAECEGGGSSAGQAWKNSHAFLPLPSKPNNEILSLLEDMIVNEDSGSHNNSPDEEGVVPSIAPLPQLDPAARLAVVTHSVAAYASGLERSHLQRLCTRITSDTTRWLSHLFRFFDCAAFIHDDMLEGIVRLTRMMLHYKYPKYLEDGFDALTSHPPVIYSSVASPLGVVQHICRQLGLPMYCVRPVPCNTLFGSQQKIDVAALERLIDEDKSNNRIPLIVLADAGTTIAGHVDNIVRLQELCKQHDIWLHLRGHSLAALAMVSVQNVPSRIADSFTLPLGIWLGIPALPVVTLYRESTLPLVAGLTAEHFTRRLSSLSLWAALQALGRDGVQTKVREAFESSEQIWKKISKYPCLRLLSQQPGGEAETFTVAELVSKPVSTAVLLEVVACTVVFQFVPESVEGETLRVPSYYDKLNSWLGQILQRDAPQVPIEICELETNGVVLRYCPLEMGGEKIPDANDIGMFIVCLEQQLALGSPLG</sequence>
<feature type="non-terminal residue" evidence="8">
    <location>
        <position position="506"/>
    </location>
</feature>
<dbReference type="InterPro" id="IPR015424">
    <property type="entry name" value="PyrdxlP-dep_Trfase"/>
</dbReference>
<dbReference type="PANTHER" id="PTHR42735">
    <property type="match status" value="1"/>
</dbReference>
<dbReference type="GO" id="GO:0016831">
    <property type="term" value="F:carboxy-lyase activity"/>
    <property type="evidence" value="ECO:0007669"/>
    <property type="project" value="UniProtKB-KW"/>
</dbReference>
<dbReference type="Gene3D" id="3.40.640.10">
    <property type="entry name" value="Type I PLP-dependent aspartate aminotransferase-like (Major domain)"/>
    <property type="match status" value="1"/>
</dbReference>
<keyword evidence="4 6" id="KW-0663">Pyridoxal phosphate</keyword>